<dbReference type="Proteomes" id="UP001175147">
    <property type="component" value="Unassembled WGS sequence"/>
</dbReference>
<comment type="caution">
    <text evidence="3">The sequence shown here is derived from an EMBL/GenBank/DDBJ whole genome shotgun (WGS) entry which is preliminary data.</text>
</comment>
<organism evidence="3 4">
    <name type="scientific">Brachyspira innocens</name>
    <dbReference type="NCBI Taxonomy" id="13264"/>
    <lineage>
        <taxon>Bacteria</taxon>
        <taxon>Pseudomonadati</taxon>
        <taxon>Spirochaetota</taxon>
        <taxon>Spirochaetia</taxon>
        <taxon>Brachyspirales</taxon>
        <taxon>Brachyspiraceae</taxon>
        <taxon>Brachyspira</taxon>
    </lineage>
</organism>
<feature type="signal peptide" evidence="1">
    <location>
        <begin position="1"/>
        <end position="22"/>
    </location>
</feature>
<keyword evidence="4" id="KW-1185">Reference proteome</keyword>
<protein>
    <submittedName>
        <fullName evidence="3">Cupin domain-containing protein</fullName>
    </submittedName>
</protein>
<name>A0ABT8Z117_9SPIR</name>
<evidence type="ECO:0000313" key="4">
    <source>
        <dbReference type="Proteomes" id="UP001175147"/>
    </source>
</evidence>
<dbReference type="PROSITE" id="PS51257">
    <property type="entry name" value="PROKAR_LIPOPROTEIN"/>
    <property type="match status" value="1"/>
</dbReference>
<proteinExistence type="predicted"/>
<feature type="domain" description="Cupin type-2" evidence="2">
    <location>
        <begin position="80"/>
        <end position="137"/>
    </location>
</feature>
<evidence type="ECO:0000259" key="2">
    <source>
        <dbReference type="Pfam" id="PF07883"/>
    </source>
</evidence>
<dbReference type="SUPFAM" id="SSF51182">
    <property type="entry name" value="RmlC-like cupins"/>
    <property type="match status" value="1"/>
</dbReference>
<dbReference type="Pfam" id="PF07883">
    <property type="entry name" value="Cupin_2"/>
    <property type="match status" value="1"/>
</dbReference>
<dbReference type="PANTHER" id="PTHR43698">
    <property type="entry name" value="RIBD C-TERMINAL DOMAIN CONTAINING PROTEIN"/>
    <property type="match status" value="1"/>
</dbReference>
<evidence type="ECO:0000256" key="1">
    <source>
        <dbReference type="SAM" id="SignalP"/>
    </source>
</evidence>
<dbReference type="Gene3D" id="2.60.120.10">
    <property type="entry name" value="Jelly Rolls"/>
    <property type="match status" value="1"/>
</dbReference>
<dbReference type="InterPro" id="IPR011051">
    <property type="entry name" value="RmlC_Cupin_sf"/>
</dbReference>
<feature type="chain" id="PRO_5045330068" evidence="1">
    <location>
        <begin position="23"/>
        <end position="174"/>
    </location>
</feature>
<reference evidence="3" key="1">
    <citation type="submission" date="2023-07" db="EMBL/GenBank/DDBJ databases">
        <title>Mucosal microbiota of week-old chicken and adult hens.</title>
        <authorList>
            <person name="Volf J."/>
            <person name="Karasova D."/>
            <person name="Crhanova M."/>
            <person name="Faldynova M."/>
            <person name="Prikrylova H."/>
            <person name="Zeman M."/>
            <person name="Babak V."/>
            <person name="Rajova J."/>
            <person name="Rychlik I."/>
        </authorList>
    </citation>
    <scope>NUCLEOTIDE SEQUENCE</scope>
    <source>
        <strain evidence="3">ET902</strain>
    </source>
</reference>
<dbReference type="InterPro" id="IPR047263">
    <property type="entry name" value="HNL-like_cupin"/>
</dbReference>
<dbReference type="RefSeq" id="WP_304386239.1">
    <property type="nucleotide sequence ID" value="NZ_JAUPBL010000164.1"/>
</dbReference>
<dbReference type="InterPro" id="IPR014710">
    <property type="entry name" value="RmlC-like_jellyroll"/>
</dbReference>
<dbReference type="PANTHER" id="PTHR43698:SF1">
    <property type="entry name" value="BLL4564 PROTEIN"/>
    <property type="match status" value="1"/>
</dbReference>
<accession>A0ABT8Z117</accession>
<dbReference type="EMBL" id="JAUPBM010000139">
    <property type="protein sequence ID" value="MDO7021094.1"/>
    <property type="molecule type" value="Genomic_DNA"/>
</dbReference>
<dbReference type="InterPro" id="IPR013096">
    <property type="entry name" value="Cupin_2"/>
</dbReference>
<sequence length="174" mass="19177">MKKYLLITFTLSIIFTAISCNAGSKEVSNIYEYAKSPEGTVLIKNGEGKKSKGSADYFTGDVEVESITAPNETSKFSVAYVTFQAGARSAWHTHPAGQHLIVVEGIGLTQEEGKPIQEFRAGDILYCPSNVKHWHGASPNSYMKHVAITGDSNGNNVTWMEHVTDEEYYSYTNQ</sequence>
<gene>
    <name evidence="3" type="ORF">Q5M86_09930</name>
</gene>
<keyword evidence="1" id="KW-0732">Signal</keyword>
<dbReference type="CDD" id="cd02233">
    <property type="entry name" value="cupin_HNL-like"/>
    <property type="match status" value="1"/>
</dbReference>
<evidence type="ECO:0000313" key="3">
    <source>
        <dbReference type="EMBL" id="MDO7021094.1"/>
    </source>
</evidence>